<dbReference type="EMBL" id="BLJE01000001">
    <property type="protein sequence ID" value="GFE63152.1"/>
    <property type="molecule type" value="Genomic_DNA"/>
</dbReference>
<dbReference type="AlphaFoldDB" id="A0A6N6JD79"/>
<evidence type="ECO:0000313" key="2">
    <source>
        <dbReference type="EMBL" id="GFE63152.1"/>
    </source>
</evidence>
<comment type="caution">
    <text evidence="2">The sequence shown here is derived from an EMBL/GenBank/DDBJ whole genome shotgun (WGS) entry which is preliminary data.</text>
</comment>
<dbReference type="Proteomes" id="UP000436822">
    <property type="component" value="Unassembled WGS sequence"/>
</dbReference>
<evidence type="ECO:0000313" key="3">
    <source>
        <dbReference type="Proteomes" id="UP000436822"/>
    </source>
</evidence>
<organism evidence="2 3">
    <name type="scientific">Litoreibacter roseus</name>
    <dbReference type="NCBI Taxonomy" id="2601869"/>
    <lineage>
        <taxon>Bacteria</taxon>
        <taxon>Pseudomonadati</taxon>
        <taxon>Pseudomonadota</taxon>
        <taxon>Alphaproteobacteria</taxon>
        <taxon>Rhodobacterales</taxon>
        <taxon>Roseobacteraceae</taxon>
        <taxon>Litoreibacter</taxon>
    </lineage>
</organism>
<accession>A0A6N6JD79</accession>
<gene>
    <name evidence="2" type="ORF">KIN_02260</name>
</gene>
<evidence type="ECO:0000256" key="1">
    <source>
        <dbReference type="SAM" id="SignalP"/>
    </source>
</evidence>
<dbReference type="RefSeq" id="WP_159804118.1">
    <property type="nucleotide sequence ID" value="NZ_BLJE01000001.1"/>
</dbReference>
<sequence length="289" mass="29827">MIGLSASLLAVLSAPALAQTGPPLDLEMHLDPVTHENRFEAVVIERNGIAVRLTTDTWLRPKVTGYAQAAAPIVVALGVPAGPNVPVTRNVAVTEGLPDIPVPGGDRAALVTDDLANSMLLNIADDLDGLTLAFPDGLVNGPGPDILIAKASLPSGRISGGCPGVPASGADAMVISVTAGGEITLAPEAFIDFGPAGPQLNHGTRELGEAEFRIETLTQLAELEMRPLATIEYFKVYATTVNLSDLGIAEGASVETITLSSTREMVETDNGQQLCWTADPILVVGLGAV</sequence>
<proteinExistence type="predicted"/>
<name>A0A6N6JD79_9RHOB</name>
<reference evidence="2 3" key="1">
    <citation type="submission" date="2019-12" db="EMBL/GenBank/DDBJ databases">
        <title>Litoreibacter badius sp. nov., a novel bacteriochlorophyll a-containing bacterium in the genus Litoreibacter.</title>
        <authorList>
            <person name="Kanamuro M."/>
            <person name="Takabe Y."/>
            <person name="Mori K."/>
            <person name="Takaichi S."/>
            <person name="Hanada S."/>
        </authorList>
    </citation>
    <scope>NUCLEOTIDE SEQUENCE [LARGE SCALE GENOMIC DNA]</scope>
    <source>
        <strain evidence="2 3">K6</strain>
    </source>
</reference>
<protein>
    <submittedName>
        <fullName evidence="2">Uncharacterized protein</fullName>
    </submittedName>
</protein>
<keyword evidence="1" id="KW-0732">Signal</keyword>
<dbReference type="OrthoDB" id="136948at2"/>
<feature type="chain" id="PRO_5026813493" evidence="1">
    <location>
        <begin position="19"/>
        <end position="289"/>
    </location>
</feature>
<feature type="signal peptide" evidence="1">
    <location>
        <begin position="1"/>
        <end position="18"/>
    </location>
</feature>
<keyword evidence="3" id="KW-1185">Reference proteome</keyword>